<evidence type="ECO:0000256" key="9">
    <source>
        <dbReference type="HAMAP-Rule" id="MF_00440"/>
    </source>
</evidence>
<feature type="domain" description="ATP-cone" evidence="11">
    <location>
        <begin position="49"/>
        <end position="139"/>
    </location>
</feature>
<dbReference type="InterPro" id="IPR055173">
    <property type="entry name" value="NrdR-like_N"/>
</dbReference>
<keyword evidence="1 9" id="KW-0678">Repressor</keyword>
<dbReference type="HAMAP" id="MF_00440">
    <property type="entry name" value="NrdR"/>
    <property type="match status" value="1"/>
</dbReference>
<name>S3CNH5_9BURK</name>
<keyword evidence="13" id="KW-1185">Reference proteome</keyword>
<proteinExistence type="inferred from homology"/>
<dbReference type="PANTHER" id="PTHR30455:SF2">
    <property type="entry name" value="TRANSCRIPTIONAL REPRESSOR NRDR"/>
    <property type="match status" value="1"/>
</dbReference>
<keyword evidence="2 9" id="KW-0479">Metal-binding</keyword>
<dbReference type="eggNOG" id="COG1327">
    <property type="taxonomic scope" value="Bacteria"/>
</dbReference>
<evidence type="ECO:0000256" key="3">
    <source>
        <dbReference type="ARBA" id="ARBA00022741"/>
    </source>
</evidence>
<accession>S3CNH5</accession>
<comment type="caution">
    <text evidence="12">The sequence shown here is derived from an EMBL/GenBank/DDBJ whole genome shotgun (WGS) entry which is preliminary data.</text>
</comment>
<dbReference type="InterPro" id="IPR005144">
    <property type="entry name" value="ATP-cone_dom"/>
</dbReference>
<keyword evidence="7 9" id="KW-0238">DNA-binding</keyword>
<keyword evidence="6 9" id="KW-0805">Transcription regulation</keyword>
<organism evidence="12 13">
    <name type="scientific">Sutterella wadsworthensis HGA0223</name>
    <dbReference type="NCBI Taxonomy" id="1203554"/>
    <lineage>
        <taxon>Bacteria</taxon>
        <taxon>Pseudomonadati</taxon>
        <taxon>Pseudomonadota</taxon>
        <taxon>Betaproteobacteria</taxon>
        <taxon>Burkholderiales</taxon>
        <taxon>Sutterellaceae</taxon>
        <taxon>Sutterella</taxon>
    </lineage>
</organism>
<feature type="region of interest" description="Disordered" evidence="10">
    <location>
        <begin position="160"/>
        <end position="209"/>
    </location>
</feature>
<dbReference type="GO" id="GO:0003677">
    <property type="term" value="F:DNA binding"/>
    <property type="evidence" value="ECO:0007669"/>
    <property type="project" value="UniProtKB-KW"/>
</dbReference>
<dbReference type="NCBIfam" id="TIGR00244">
    <property type="entry name" value="transcriptional regulator NrdR"/>
    <property type="match status" value="1"/>
</dbReference>
<dbReference type="GO" id="GO:0045892">
    <property type="term" value="P:negative regulation of DNA-templated transcription"/>
    <property type="evidence" value="ECO:0007669"/>
    <property type="project" value="UniProtKB-UniRule"/>
</dbReference>
<evidence type="ECO:0000256" key="5">
    <source>
        <dbReference type="ARBA" id="ARBA00022840"/>
    </source>
</evidence>
<protein>
    <recommendedName>
        <fullName evidence="9">Transcriptional repressor NrdR</fullName>
    </recommendedName>
</protein>
<keyword evidence="9" id="KW-0862">Zinc</keyword>
<evidence type="ECO:0000256" key="1">
    <source>
        <dbReference type="ARBA" id="ARBA00022491"/>
    </source>
</evidence>
<comment type="cofactor">
    <cofactor evidence="9">
        <name>Zn(2+)</name>
        <dbReference type="ChEBI" id="CHEBI:29105"/>
    </cofactor>
    <text evidence="9">Binds 1 zinc ion.</text>
</comment>
<dbReference type="STRING" id="1203554.HMPREF1476_00034"/>
<dbReference type="HOGENOM" id="CLU_108412_0_1_4"/>
<keyword evidence="3 9" id="KW-0547">Nucleotide-binding</keyword>
<evidence type="ECO:0000259" key="11">
    <source>
        <dbReference type="PROSITE" id="PS51161"/>
    </source>
</evidence>
<sequence>MRCPFCRHPSTSVVDSRAPKPGFVIRRRRQCPACGKRFTTFERVAIAMPWIIKRGGGRVEYNRAKLRGSMQLALRKRPVSSERIDAAVGAIEHKLSAMGEREVRSSKLGELVLEALRGMDTIAWIRFASVYLNINDPKAFAEMIEQALREAPAAADEDAAGLETGEFYGVPETDESVEVADSPIELSDDSDPKGQLASSDPDGYIRKYR</sequence>
<comment type="similarity">
    <text evidence="9">Belongs to the NrdR family.</text>
</comment>
<gene>
    <name evidence="9" type="primary">nrdR</name>
    <name evidence="12" type="ORF">HMPREF1476_00034</name>
</gene>
<evidence type="ECO:0000313" key="13">
    <source>
        <dbReference type="Proteomes" id="UP000014400"/>
    </source>
</evidence>
<dbReference type="Pfam" id="PF22811">
    <property type="entry name" value="Zn_ribbon_NrdR"/>
    <property type="match status" value="1"/>
</dbReference>
<dbReference type="GO" id="GO:0005524">
    <property type="term" value="F:ATP binding"/>
    <property type="evidence" value="ECO:0007669"/>
    <property type="project" value="UniProtKB-UniRule"/>
</dbReference>
<dbReference type="EMBL" id="ATCF01000002">
    <property type="protein sequence ID" value="EPE02100.1"/>
    <property type="molecule type" value="Genomic_DNA"/>
</dbReference>
<keyword evidence="5 9" id="KW-0067">ATP-binding</keyword>
<dbReference type="PROSITE" id="PS51161">
    <property type="entry name" value="ATP_CONE"/>
    <property type="match status" value="1"/>
</dbReference>
<feature type="zinc finger region" evidence="9">
    <location>
        <begin position="3"/>
        <end position="34"/>
    </location>
</feature>
<dbReference type="GO" id="GO:0008270">
    <property type="term" value="F:zinc ion binding"/>
    <property type="evidence" value="ECO:0007669"/>
    <property type="project" value="UniProtKB-UniRule"/>
</dbReference>
<evidence type="ECO:0000256" key="2">
    <source>
        <dbReference type="ARBA" id="ARBA00022723"/>
    </source>
</evidence>
<evidence type="ECO:0000256" key="4">
    <source>
        <dbReference type="ARBA" id="ARBA00022771"/>
    </source>
</evidence>
<dbReference type="Pfam" id="PF03477">
    <property type="entry name" value="ATP-cone"/>
    <property type="match status" value="1"/>
</dbReference>
<reference evidence="12 13" key="1">
    <citation type="submission" date="2013-04" db="EMBL/GenBank/DDBJ databases">
        <title>The Genome Sequence of Sutterella wadsworthensis HGA0223.</title>
        <authorList>
            <consortium name="The Broad Institute Genomics Platform"/>
            <person name="Earl A."/>
            <person name="Ward D."/>
            <person name="Feldgarden M."/>
            <person name="Gevers D."/>
            <person name="Schmidt T.M."/>
            <person name="Dover J."/>
            <person name="Dai D."/>
            <person name="Walker B."/>
            <person name="Young S."/>
            <person name="Zeng Q."/>
            <person name="Gargeya S."/>
            <person name="Fitzgerald M."/>
            <person name="Haas B."/>
            <person name="Abouelleil A."/>
            <person name="Allen A.W."/>
            <person name="Alvarado L."/>
            <person name="Arachchi H.M."/>
            <person name="Berlin A.M."/>
            <person name="Chapman S.B."/>
            <person name="Gainer-Dewar J."/>
            <person name="Goldberg J."/>
            <person name="Griggs A."/>
            <person name="Gujja S."/>
            <person name="Hansen M."/>
            <person name="Howarth C."/>
            <person name="Imamovic A."/>
            <person name="Ireland A."/>
            <person name="Larimer J."/>
            <person name="McCowan C."/>
            <person name="Murphy C."/>
            <person name="Pearson M."/>
            <person name="Poon T.W."/>
            <person name="Priest M."/>
            <person name="Roberts A."/>
            <person name="Saif S."/>
            <person name="Shea T."/>
            <person name="Sisk P."/>
            <person name="Sykes S."/>
            <person name="Wortman J."/>
            <person name="Nusbaum C."/>
            <person name="Birren B."/>
        </authorList>
    </citation>
    <scope>NUCLEOTIDE SEQUENCE [LARGE SCALE GENOMIC DNA]</scope>
    <source>
        <strain evidence="12 13">HGA0223</strain>
    </source>
</reference>
<evidence type="ECO:0000256" key="7">
    <source>
        <dbReference type="ARBA" id="ARBA00023125"/>
    </source>
</evidence>
<evidence type="ECO:0000256" key="8">
    <source>
        <dbReference type="ARBA" id="ARBA00023163"/>
    </source>
</evidence>
<dbReference type="PATRIC" id="fig|1203554.3.peg.22"/>
<comment type="function">
    <text evidence="9">Negatively regulates transcription of bacterial ribonucleotide reductase nrd genes and operons by binding to NrdR-boxes.</text>
</comment>
<evidence type="ECO:0000256" key="10">
    <source>
        <dbReference type="SAM" id="MobiDB-lite"/>
    </source>
</evidence>
<evidence type="ECO:0000313" key="12">
    <source>
        <dbReference type="EMBL" id="EPE02100.1"/>
    </source>
</evidence>
<keyword evidence="4 9" id="KW-0863">Zinc-finger</keyword>
<dbReference type="AlphaFoldDB" id="S3CNH5"/>
<keyword evidence="8 9" id="KW-0804">Transcription</keyword>
<dbReference type="Proteomes" id="UP000014400">
    <property type="component" value="Unassembled WGS sequence"/>
</dbReference>
<dbReference type="InterPro" id="IPR003796">
    <property type="entry name" value="RNR_NrdR-like"/>
</dbReference>
<dbReference type="PANTHER" id="PTHR30455">
    <property type="entry name" value="TRANSCRIPTIONAL REPRESSOR NRDR"/>
    <property type="match status" value="1"/>
</dbReference>
<evidence type="ECO:0000256" key="6">
    <source>
        <dbReference type="ARBA" id="ARBA00023015"/>
    </source>
</evidence>